<dbReference type="RefSeq" id="WP_152625905.1">
    <property type="nucleotide sequence ID" value="NZ_JXYS01000029.1"/>
</dbReference>
<organism evidence="1 2">
    <name type="scientific">Acidithrix ferrooxidans</name>
    <dbReference type="NCBI Taxonomy" id="1280514"/>
    <lineage>
        <taxon>Bacteria</taxon>
        <taxon>Bacillati</taxon>
        <taxon>Actinomycetota</taxon>
        <taxon>Acidimicrobiia</taxon>
        <taxon>Acidimicrobiales</taxon>
        <taxon>Acidimicrobiaceae</taxon>
        <taxon>Acidithrix</taxon>
    </lineage>
</organism>
<evidence type="ECO:0000313" key="1">
    <source>
        <dbReference type="EMBL" id="KJF17786.1"/>
    </source>
</evidence>
<accession>A0A0D8HL17</accession>
<sequence length="70" mass="8294">MRGQILLIEDNDTKTKTIAHEYDHLAPDWKLDERTRKLGLWQIEQARRLLISQSNNDSKSGFKERCARVR</sequence>
<gene>
    <name evidence="1" type="ORF">AXFE_12830</name>
</gene>
<dbReference type="EMBL" id="JXYS01000029">
    <property type="protein sequence ID" value="KJF17786.1"/>
    <property type="molecule type" value="Genomic_DNA"/>
</dbReference>
<evidence type="ECO:0000313" key="2">
    <source>
        <dbReference type="Proteomes" id="UP000032360"/>
    </source>
</evidence>
<comment type="caution">
    <text evidence="1">The sequence shown here is derived from an EMBL/GenBank/DDBJ whole genome shotgun (WGS) entry which is preliminary data.</text>
</comment>
<dbReference type="Proteomes" id="UP000032360">
    <property type="component" value="Unassembled WGS sequence"/>
</dbReference>
<proteinExistence type="predicted"/>
<protein>
    <submittedName>
        <fullName evidence="1">Uncharacterized protein</fullName>
    </submittedName>
</protein>
<reference evidence="1 2" key="1">
    <citation type="submission" date="2015-01" db="EMBL/GenBank/DDBJ databases">
        <title>Draft genome of the acidophilic iron oxidizer Acidithrix ferrooxidans strain Py-F3.</title>
        <authorList>
            <person name="Poehlein A."/>
            <person name="Eisen S."/>
            <person name="Schloemann M."/>
            <person name="Johnson B.D."/>
            <person name="Daniel R."/>
            <person name="Muehling M."/>
        </authorList>
    </citation>
    <scope>NUCLEOTIDE SEQUENCE [LARGE SCALE GENOMIC DNA]</scope>
    <source>
        <strain evidence="1 2">Py-F3</strain>
    </source>
</reference>
<dbReference type="AlphaFoldDB" id="A0A0D8HL17"/>
<name>A0A0D8HL17_9ACTN</name>
<keyword evidence="2" id="KW-1185">Reference proteome</keyword>